<protein>
    <submittedName>
        <fullName evidence="2">Panacea domain-containing protein</fullName>
    </submittedName>
</protein>
<evidence type="ECO:0000259" key="1">
    <source>
        <dbReference type="Pfam" id="PF13274"/>
    </source>
</evidence>
<dbReference type="RefSeq" id="WP_264515919.1">
    <property type="nucleotide sequence ID" value="NZ_JAPDDR010000014.1"/>
</dbReference>
<evidence type="ECO:0000313" key="3">
    <source>
        <dbReference type="Proteomes" id="UP001165653"/>
    </source>
</evidence>
<comment type="caution">
    <text evidence="2">The sequence shown here is derived from an EMBL/GenBank/DDBJ whole genome shotgun (WGS) entry which is preliminary data.</text>
</comment>
<dbReference type="InterPro" id="IPR025272">
    <property type="entry name" value="SocA_Panacea"/>
</dbReference>
<reference evidence="2" key="1">
    <citation type="submission" date="2022-10" db="EMBL/GenBank/DDBJ databases">
        <title>Luteolibacter sp. GHJ8, whole genome shotgun sequencing project.</title>
        <authorList>
            <person name="Zhao G."/>
            <person name="Shen L."/>
        </authorList>
    </citation>
    <scope>NUCLEOTIDE SEQUENCE</scope>
    <source>
        <strain evidence="2">GHJ8</strain>
    </source>
</reference>
<gene>
    <name evidence="2" type="ORF">OJ996_22345</name>
</gene>
<keyword evidence="3" id="KW-1185">Reference proteome</keyword>
<accession>A0ABT3G918</accession>
<organism evidence="2 3">
    <name type="scientific">Luteolibacter rhizosphaerae</name>
    <dbReference type="NCBI Taxonomy" id="2989719"/>
    <lineage>
        <taxon>Bacteria</taxon>
        <taxon>Pseudomonadati</taxon>
        <taxon>Verrucomicrobiota</taxon>
        <taxon>Verrucomicrobiia</taxon>
        <taxon>Verrucomicrobiales</taxon>
        <taxon>Verrucomicrobiaceae</taxon>
        <taxon>Luteolibacter</taxon>
    </lineage>
</organism>
<sequence>MKAIEQRLADVAGYILTNLGGSAEYIKLLKLMYIADRESFRENQTAITGDHYVSMNQGPVLSIAYNFIRGNVNGEIWNSLFQTVGFGICLKSTPPEPGFSKADRKVLDRVMAEFGSWDKWKLVDLTHTFPEWEFPNGSSTAITLENLLKGAGFENDVAAAIASEELGMQAMDRLFSAA</sequence>
<dbReference type="EMBL" id="JAPDDR010000014">
    <property type="protein sequence ID" value="MCW1916346.1"/>
    <property type="molecule type" value="Genomic_DNA"/>
</dbReference>
<evidence type="ECO:0000313" key="2">
    <source>
        <dbReference type="EMBL" id="MCW1916346.1"/>
    </source>
</evidence>
<name>A0ABT3G918_9BACT</name>
<dbReference type="Proteomes" id="UP001165653">
    <property type="component" value="Unassembled WGS sequence"/>
</dbReference>
<proteinExistence type="predicted"/>
<dbReference type="Pfam" id="PF13274">
    <property type="entry name" value="SocA_Panacea"/>
    <property type="match status" value="1"/>
</dbReference>
<feature type="domain" description="Antitoxin SocA-like Panacea" evidence="1">
    <location>
        <begin position="28"/>
        <end position="133"/>
    </location>
</feature>